<evidence type="ECO:0000313" key="2">
    <source>
        <dbReference type="Proteomes" id="UP000632498"/>
    </source>
</evidence>
<evidence type="ECO:0000313" key="1">
    <source>
        <dbReference type="EMBL" id="GGF76013.1"/>
    </source>
</evidence>
<proteinExistence type="predicted"/>
<sequence length="130" mass="15135">MYEFLPEVASTFIYAVEFMEVPVDLKDIDEEEWPVAKINGSDCVTISKRIDHKKSHGFTVRVCSFGNDISEISSHIRSSEVRWAGQYFDGQRCNPSLVSDVMEIKRMDPHSTEVVYHDLRRMMEEVLERM</sequence>
<reference evidence="1" key="1">
    <citation type="journal article" date="2014" name="Int. J. Syst. Evol. Microbiol.">
        <title>Complete genome sequence of Corynebacterium casei LMG S-19264T (=DSM 44701T), isolated from a smear-ripened cheese.</title>
        <authorList>
            <consortium name="US DOE Joint Genome Institute (JGI-PGF)"/>
            <person name="Walter F."/>
            <person name="Albersmeier A."/>
            <person name="Kalinowski J."/>
            <person name="Ruckert C."/>
        </authorList>
    </citation>
    <scope>NUCLEOTIDE SEQUENCE</scope>
    <source>
        <strain evidence="1">CGMCC 1.15254</strain>
    </source>
</reference>
<accession>A0A917FEJ8</accession>
<comment type="caution">
    <text evidence="1">The sequence shown here is derived from an EMBL/GenBank/DDBJ whole genome shotgun (WGS) entry which is preliminary data.</text>
</comment>
<dbReference type="EMBL" id="BMHV01000043">
    <property type="protein sequence ID" value="GGF76013.1"/>
    <property type="molecule type" value="Genomic_DNA"/>
</dbReference>
<name>A0A917FEJ8_9PROT</name>
<dbReference type="Proteomes" id="UP000632498">
    <property type="component" value="Unassembled WGS sequence"/>
</dbReference>
<organism evidence="1 2">
    <name type="scientific">Terasakiella brassicae</name>
    <dbReference type="NCBI Taxonomy" id="1634917"/>
    <lineage>
        <taxon>Bacteria</taxon>
        <taxon>Pseudomonadati</taxon>
        <taxon>Pseudomonadota</taxon>
        <taxon>Alphaproteobacteria</taxon>
        <taxon>Rhodospirillales</taxon>
        <taxon>Terasakiellaceae</taxon>
        <taxon>Terasakiella</taxon>
    </lineage>
</organism>
<gene>
    <name evidence="1" type="ORF">GCM10011332_32470</name>
</gene>
<dbReference type="AlphaFoldDB" id="A0A917FEJ8"/>
<reference evidence="1" key="2">
    <citation type="submission" date="2020-09" db="EMBL/GenBank/DDBJ databases">
        <authorList>
            <person name="Sun Q."/>
            <person name="Zhou Y."/>
        </authorList>
    </citation>
    <scope>NUCLEOTIDE SEQUENCE</scope>
    <source>
        <strain evidence="1">CGMCC 1.15254</strain>
    </source>
</reference>
<protein>
    <submittedName>
        <fullName evidence="1">Uncharacterized protein</fullName>
    </submittedName>
</protein>
<keyword evidence="2" id="KW-1185">Reference proteome</keyword>